<organism evidence="1 2">
    <name type="scientific">Citrobacter youngae ATCC 29220</name>
    <dbReference type="NCBI Taxonomy" id="500640"/>
    <lineage>
        <taxon>Bacteria</taxon>
        <taxon>Pseudomonadati</taxon>
        <taxon>Pseudomonadota</taxon>
        <taxon>Gammaproteobacteria</taxon>
        <taxon>Enterobacterales</taxon>
        <taxon>Enterobacteriaceae</taxon>
        <taxon>Citrobacter</taxon>
        <taxon>Citrobacter freundii complex</taxon>
    </lineage>
</organism>
<dbReference type="Proteomes" id="UP000003880">
    <property type="component" value="Unassembled WGS sequence"/>
</dbReference>
<evidence type="ECO:0000313" key="2">
    <source>
        <dbReference type="Proteomes" id="UP000003880"/>
    </source>
</evidence>
<sequence>MSSKFLGCCMVISCFNTGKASSVGRIRRLRRHPALAPHDCRMATLPHLIRPTGAQPRTY</sequence>
<name>D4BF36_9ENTR</name>
<gene>
    <name evidence="1" type="ORF">CIT292_09403</name>
</gene>
<accession>D4BF36</accession>
<dbReference type="HOGENOM" id="CLU_2951978_0_0_6"/>
<reference evidence="1 2" key="1">
    <citation type="submission" date="2010-02" db="EMBL/GenBank/DDBJ databases">
        <authorList>
            <person name="Weinstock G."/>
            <person name="Sodergren E."/>
            <person name="Clifton S."/>
            <person name="Fulton L."/>
            <person name="Fulton B."/>
            <person name="Courtney L."/>
            <person name="Fronick C."/>
            <person name="Harrison M."/>
            <person name="Strong C."/>
            <person name="Farmer C."/>
            <person name="Delahaunty K."/>
            <person name="Markovic C."/>
            <person name="Hall O."/>
            <person name="Minx P."/>
            <person name="Tomlinson C."/>
            <person name="Mitreva M."/>
            <person name="Nelson J."/>
            <person name="Hou S."/>
            <person name="Wollam A."/>
            <person name="Pepin K.H."/>
            <person name="Johnson M."/>
            <person name="Bhonagiri V."/>
            <person name="Zhang X."/>
            <person name="Suruliraj S."/>
            <person name="Warren W."/>
            <person name="Chinwalla A."/>
            <person name="Mardis E.R."/>
            <person name="Wilson R.K."/>
        </authorList>
    </citation>
    <scope>NUCLEOTIDE SEQUENCE [LARGE SCALE GENOMIC DNA]</scope>
    <source>
        <strain evidence="1 2">ATCC 29220</strain>
    </source>
</reference>
<evidence type="ECO:0000313" key="1">
    <source>
        <dbReference type="EMBL" id="EFE07516.1"/>
    </source>
</evidence>
<protein>
    <submittedName>
        <fullName evidence="1">Uncharacterized protein</fullName>
    </submittedName>
</protein>
<comment type="caution">
    <text evidence="1">The sequence shown here is derived from an EMBL/GenBank/DDBJ whole genome shotgun (WGS) entry which is preliminary data.</text>
</comment>
<dbReference type="EMBL" id="ABWL02000016">
    <property type="protein sequence ID" value="EFE07516.1"/>
    <property type="molecule type" value="Genomic_DNA"/>
</dbReference>
<proteinExistence type="predicted"/>
<dbReference type="AlphaFoldDB" id="D4BF36"/>